<sequence length="36" mass="3905">MSTRDVAIILVSIFYSVTSQCIDGVHNVITIDSYGS</sequence>
<dbReference type="OrthoDB" id="5815293at2759"/>
<keyword evidence="1" id="KW-0732">Signal</keyword>
<feature type="signal peptide" evidence="1">
    <location>
        <begin position="1"/>
        <end position="19"/>
    </location>
</feature>
<name>A0A2G9TEF7_TELCI</name>
<feature type="non-terminal residue" evidence="2">
    <location>
        <position position="36"/>
    </location>
</feature>
<dbReference type="AlphaFoldDB" id="A0A2G9TEF7"/>
<dbReference type="Proteomes" id="UP000230423">
    <property type="component" value="Unassembled WGS sequence"/>
</dbReference>
<feature type="chain" id="PRO_5013809290" evidence="1">
    <location>
        <begin position="20"/>
        <end position="36"/>
    </location>
</feature>
<keyword evidence="3" id="KW-1185">Reference proteome</keyword>
<dbReference type="EMBL" id="KZ378197">
    <property type="protein sequence ID" value="PIO56335.1"/>
    <property type="molecule type" value="Genomic_DNA"/>
</dbReference>
<evidence type="ECO:0000313" key="3">
    <source>
        <dbReference type="Proteomes" id="UP000230423"/>
    </source>
</evidence>
<accession>A0A2G9TEF7</accession>
<evidence type="ECO:0000313" key="2">
    <source>
        <dbReference type="EMBL" id="PIO56335.1"/>
    </source>
</evidence>
<protein>
    <submittedName>
        <fullName evidence="2">Uncharacterized protein</fullName>
    </submittedName>
</protein>
<reference evidence="2 3" key="1">
    <citation type="submission" date="2015-09" db="EMBL/GenBank/DDBJ databases">
        <title>Draft genome of the parasitic nematode Teladorsagia circumcincta isolate WARC Sus (inbred).</title>
        <authorList>
            <person name="Mitreva M."/>
        </authorList>
    </citation>
    <scope>NUCLEOTIDE SEQUENCE [LARGE SCALE GENOMIC DNA]</scope>
    <source>
        <strain evidence="2 3">S</strain>
    </source>
</reference>
<gene>
    <name evidence="2" type="ORF">TELCIR_22266</name>
</gene>
<proteinExistence type="predicted"/>
<organism evidence="2 3">
    <name type="scientific">Teladorsagia circumcincta</name>
    <name type="common">Brown stomach worm</name>
    <name type="synonym">Ostertagia circumcincta</name>
    <dbReference type="NCBI Taxonomy" id="45464"/>
    <lineage>
        <taxon>Eukaryota</taxon>
        <taxon>Metazoa</taxon>
        <taxon>Ecdysozoa</taxon>
        <taxon>Nematoda</taxon>
        <taxon>Chromadorea</taxon>
        <taxon>Rhabditida</taxon>
        <taxon>Rhabditina</taxon>
        <taxon>Rhabditomorpha</taxon>
        <taxon>Strongyloidea</taxon>
        <taxon>Trichostrongylidae</taxon>
        <taxon>Teladorsagia</taxon>
    </lineage>
</organism>
<evidence type="ECO:0000256" key="1">
    <source>
        <dbReference type="SAM" id="SignalP"/>
    </source>
</evidence>